<evidence type="ECO:0000259" key="4">
    <source>
        <dbReference type="Pfam" id="PF13193"/>
    </source>
</evidence>
<comment type="caution">
    <text evidence="5">The sequence shown here is derived from an EMBL/GenBank/DDBJ whole genome shotgun (WGS) entry which is preliminary data.</text>
</comment>
<dbReference type="InterPro" id="IPR025110">
    <property type="entry name" value="AMP-bd_C"/>
</dbReference>
<dbReference type="PANTHER" id="PTHR24096">
    <property type="entry name" value="LONG-CHAIN-FATTY-ACID--COA LIGASE"/>
    <property type="match status" value="1"/>
</dbReference>
<dbReference type="AlphaFoldDB" id="A0AA39NDZ8"/>
<dbReference type="CDD" id="cd05911">
    <property type="entry name" value="Firefly_Luc_like"/>
    <property type="match status" value="1"/>
</dbReference>
<evidence type="ECO:0000313" key="6">
    <source>
        <dbReference type="Proteomes" id="UP001175211"/>
    </source>
</evidence>
<dbReference type="Pfam" id="PF13193">
    <property type="entry name" value="AMP-binding_C"/>
    <property type="match status" value="1"/>
</dbReference>
<dbReference type="PANTHER" id="PTHR24096:SF149">
    <property type="entry name" value="AMP-BINDING DOMAIN-CONTAINING PROTEIN-RELATED"/>
    <property type="match status" value="1"/>
</dbReference>
<keyword evidence="2" id="KW-0436">Ligase</keyword>
<dbReference type="InterPro" id="IPR045851">
    <property type="entry name" value="AMP-bd_C_sf"/>
</dbReference>
<feature type="domain" description="AMP-dependent synthetase/ligase" evidence="3">
    <location>
        <begin position="38"/>
        <end position="414"/>
    </location>
</feature>
<dbReference type="Proteomes" id="UP001175211">
    <property type="component" value="Unassembled WGS sequence"/>
</dbReference>
<evidence type="ECO:0000256" key="2">
    <source>
        <dbReference type="ARBA" id="ARBA00022598"/>
    </source>
</evidence>
<gene>
    <name evidence="5" type="ORF">EV420DRAFT_1264435</name>
</gene>
<dbReference type="EMBL" id="JAUEPS010000007">
    <property type="protein sequence ID" value="KAK0463733.1"/>
    <property type="molecule type" value="Genomic_DNA"/>
</dbReference>
<comment type="similarity">
    <text evidence="1">Belongs to the ATP-dependent AMP-binding enzyme family.</text>
</comment>
<dbReference type="GeneID" id="85350771"/>
<dbReference type="Pfam" id="PF00501">
    <property type="entry name" value="AMP-binding"/>
    <property type="match status" value="1"/>
</dbReference>
<dbReference type="SUPFAM" id="SSF56801">
    <property type="entry name" value="Acetyl-CoA synthetase-like"/>
    <property type="match status" value="1"/>
</dbReference>
<dbReference type="PROSITE" id="PS00455">
    <property type="entry name" value="AMP_BINDING"/>
    <property type="match status" value="1"/>
</dbReference>
<proteinExistence type="inferred from homology"/>
<dbReference type="InterPro" id="IPR020845">
    <property type="entry name" value="AMP-binding_CS"/>
</dbReference>
<name>A0AA39NDZ8_ARMTA</name>
<evidence type="ECO:0000256" key="1">
    <source>
        <dbReference type="ARBA" id="ARBA00006432"/>
    </source>
</evidence>
<accession>A0AA39NDZ8</accession>
<protein>
    <submittedName>
        <fullName evidence="5">AMP binding protein</fullName>
    </submittedName>
</protein>
<dbReference type="RefSeq" id="XP_060335043.1">
    <property type="nucleotide sequence ID" value="XM_060467223.1"/>
</dbReference>
<keyword evidence="6" id="KW-1185">Reference proteome</keyword>
<evidence type="ECO:0000313" key="5">
    <source>
        <dbReference type="EMBL" id="KAK0463733.1"/>
    </source>
</evidence>
<dbReference type="InterPro" id="IPR000873">
    <property type="entry name" value="AMP-dep_synth/lig_dom"/>
</dbReference>
<dbReference type="GO" id="GO:0016405">
    <property type="term" value="F:CoA-ligase activity"/>
    <property type="evidence" value="ECO:0007669"/>
    <property type="project" value="TreeGrafter"/>
</dbReference>
<organism evidence="5 6">
    <name type="scientific">Armillaria tabescens</name>
    <name type="common">Ringless honey mushroom</name>
    <name type="synonym">Agaricus tabescens</name>
    <dbReference type="NCBI Taxonomy" id="1929756"/>
    <lineage>
        <taxon>Eukaryota</taxon>
        <taxon>Fungi</taxon>
        <taxon>Dikarya</taxon>
        <taxon>Basidiomycota</taxon>
        <taxon>Agaricomycotina</taxon>
        <taxon>Agaricomycetes</taxon>
        <taxon>Agaricomycetidae</taxon>
        <taxon>Agaricales</taxon>
        <taxon>Marasmiineae</taxon>
        <taxon>Physalacriaceae</taxon>
        <taxon>Desarmillaria</taxon>
    </lineage>
</organism>
<sequence>MRIYPSPGPFVPIANRSAFTHLLSKDGNLVGGYDASLPAYIDAESGTTLSRGQVRSLSLSFGQGLKSYGAKRGDTILVFSPNCLAYPIIILGALAAGLRCTLANPTYTPHELVLQYTDSDAHLIFTTEEELATTKAMLNELGVPEEESVKRVIMLGKSLRWAGGPDATINSEASELPRWEELLGLGALEKEESFDGPLAEETALLCYSSGTTGKPKVTTHRNIIAVLDIGEANYPKDVGTVILGFLPMYHIYGATSLVLLSQKLGLTVVIQKRFDPIVFCSDIQKYKVTTVTVVPPILVFLSRHPVVEQFDLSTLKMLVCGAAPLGIELSKQLCKVGVFRTDKSSNNHIPLGYGMTELPSAHFLSPEDAERKCGSIGKLYSNLEARLVAGDVDAEEGQPGELWIRGPMVMKGYLNNPDATRDSMTEDGWYKTGDVAIRDSEGYYYIVDRVKELIKYKVLHDSFHLPPAELESVLLGHPDIADAAVIGVYDTSQATELPRAYVVPANPDRTKTNGQKVSFESEVAKWMATKVAHHKHLRGGVVVIDVIPKSPAGKILRRELRELAKKEIRSRL</sequence>
<dbReference type="Gene3D" id="3.40.50.12780">
    <property type="entry name" value="N-terminal domain of ligase-like"/>
    <property type="match status" value="1"/>
</dbReference>
<dbReference type="InterPro" id="IPR042099">
    <property type="entry name" value="ANL_N_sf"/>
</dbReference>
<evidence type="ECO:0000259" key="3">
    <source>
        <dbReference type="Pfam" id="PF00501"/>
    </source>
</evidence>
<feature type="domain" description="AMP-binding enzyme C-terminal" evidence="4">
    <location>
        <begin position="469"/>
        <end position="554"/>
    </location>
</feature>
<dbReference type="Gene3D" id="3.30.300.30">
    <property type="match status" value="1"/>
</dbReference>
<reference evidence="5" key="1">
    <citation type="submission" date="2023-06" db="EMBL/GenBank/DDBJ databases">
        <authorList>
            <consortium name="Lawrence Berkeley National Laboratory"/>
            <person name="Ahrendt S."/>
            <person name="Sahu N."/>
            <person name="Indic B."/>
            <person name="Wong-Bajracharya J."/>
            <person name="Merenyi Z."/>
            <person name="Ke H.-M."/>
            <person name="Monk M."/>
            <person name="Kocsube S."/>
            <person name="Drula E."/>
            <person name="Lipzen A."/>
            <person name="Balint B."/>
            <person name="Henrissat B."/>
            <person name="Andreopoulos B."/>
            <person name="Martin F.M."/>
            <person name="Harder C.B."/>
            <person name="Rigling D."/>
            <person name="Ford K.L."/>
            <person name="Foster G.D."/>
            <person name="Pangilinan J."/>
            <person name="Papanicolaou A."/>
            <person name="Barry K."/>
            <person name="LaButti K."/>
            <person name="Viragh M."/>
            <person name="Koriabine M."/>
            <person name="Yan M."/>
            <person name="Riley R."/>
            <person name="Champramary S."/>
            <person name="Plett K.L."/>
            <person name="Tsai I.J."/>
            <person name="Slot J."/>
            <person name="Sipos G."/>
            <person name="Plett J."/>
            <person name="Nagy L.G."/>
            <person name="Grigoriev I.V."/>
        </authorList>
    </citation>
    <scope>NUCLEOTIDE SEQUENCE</scope>
    <source>
        <strain evidence="5">CCBAS 213</strain>
    </source>
</reference>